<proteinExistence type="predicted"/>
<sequence>MVTVRETNGLFNRGMIQDGFSLPALMNITPGSHGVTLDGIRTVALGEARLIRREGRCGMSSHKGVDLSFIRLGVSLLMIDSFVGRERPENFAEL</sequence>
<dbReference type="AlphaFoldDB" id="A0AAV4TLB2"/>
<gene>
    <name evidence="1" type="ORF">CEXT_794651</name>
</gene>
<accession>A0AAV4TLB2</accession>
<reference evidence="1 2" key="1">
    <citation type="submission" date="2021-06" db="EMBL/GenBank/DDBJ databases">
        <title>Caerostris extrusa draft genome.</title>
        <authorList>
            <person name="Kono N."/>
            <person name="Arakawa K."/>
        </authorList>
    </citation>
    <scope>NUCLEOTIDE SEQUENCE [LARGE SCALE GENOMIC DNA]</scope>
</reference>
<dbReference type="EMBL" id="BPLR01011499">
    <property type="protein sequence ID" value="GIY46915.1"/>
    <property type="molecule type" value="Genomic_DNA"/>
</dbReference>
<evidence type="ECO:0000313" key="2">
    <source>
        <dbReference type="Proteomes" id="UP001054945"/>
    </source>
</evidence>
<comment type="caution">
    <text evidence="1">The sequence shown here is derived from an EMBL/GenBank/DDBJ whole genome shotgun (WGS) entry which is preliminary data.</text>
</comment>
<name>A0AAV4TLB2_CAEEX</name>
<evidence type="ECO:0000313" key="1">
    <source>
        <dbReference type="EMBL" id="GIY46915.1"/>
    </source>
</evidence>
<protein>
    <submittedName>
        <fullName evidence="1">Uncharacterized protein</fullName>
    </submittedName>
</protein>
<keyword evidence="2" id="KW-1185">Reference proteome</keyword>
<organism evidence="1 2">
    <name type="scientific">Caerostris extrusa</name>
    <name type="common">Bark spider</name>
    <name type="synonym">Caerostris bankana</name>
    <dbReference type="NCBI Taxonomy" id="172846"/>
    <lineage>
        <taxon>Eukaryota</taxon>
        <taxon>Metazoa</taxon>
        <taxon>Ecdysozoa</taxon>
        <taxon>Arthropoda</taxon>
        <taxon>Chelicerata</taxon>
        <taxon>Arachnida</taxon>
        <taxon>Araneae</taxon>
        <taxon>Araneomorphae</taxon>
        <taxon>Entelegynae</taxon>
        <taxon>Araneoidea</taxon>
        <taxon>Araneidae</taxon>
        <taxon>Caerostris</taxon>
    </lineage>
</organism>
<dbReference type="Proteomes" id="UP001054945">
    <property type="component" value="Unassembled WGS sequence"/>
</dbReference>